<gene>
    <name evidence="2" type="ORF">AAHA92_16150</name>
</gene>
<dbReference type="Pfam" id="PF04525">
    <property type="entry name" value="LOR"/>
    <property type="match status" value="1"/>
</dbReference>
<comment type="caution">
    <text evidence="2">The sequence shown here is derived from an EMBL/GenBank/DDBJ whole genome shotgun (WGS) entry which is preliminary data.</text>
</comment>
<reference evidence="2 3" key="1">
    <citation type="submission" date="2024-06" db="EMBL/GenBank/DDBJ databases">
        <title>A chromosome level genome sequence of Diviner's sage (Salvia divinorum).</title>
        <authorList>
            <person name="Ford S.A."/>
            <person name="Ro D.-K."/>
            <person name="Ness R.W."/>
            <person name="Phillips M.A."/>
        </authorList>
    </citation>
    <scope>NUCLEOTIDE SEQUENCE [LARGE SCALE GENOMIC DNA]</scope>
    <source>
        <strain evidence="2">SAF-2024a</strain>
        <tissue evidence="2">Leaf</tissue>
    </source>
</reference>
<dbReference type="InterPro" id="IPR025659">
    <property type="entry name" value="Tubby-like_C"/>
</dbReference>
<dbReference type="Proteomes" id="UP001567538">
    <property type="component" value="Unassembled WGS sequence"/>
</dbReference>
<dbReference type="PANTHER" id="PTHR31087">
    <property type="match status" value="1"/>
</dbReference>
<evidence type="ECO:0000256" key="1">
    <source>
        <dbReference type="ARBA" id="ARBA00005437"/>
    </source>
</evidence>
<protein>
    <submittedName>
        <fullName evidence="2">Protein LURP-one-related 6-like</fullName>
    </submittedName>
</protein>
<dbReference type="SUPFAM" id="SSF54518">
    <property type="entry name" value="Tubby C-terminal domain-like"/>
    <property type="match status" value="1"/>
</dbReference>
<keyword evidence="3" id="KW-1185">Reference proteome</keyword>
<proteinExistence type="inferred from homology"/>
<dbReference type="PANTHER" id="PTHR31087:SF3">
    <property type="entry name" value="PROTEIN LURP-ONE-RELATED 6"/>
    <property type="match status" value="1"/>
</dbReference>
<dbReference type="AlphaFoldDB" id="A0ABD1GUL4"/>
<organism evidence="2 3">
    <name type="scientific">Salvia divinorum</name>
    <name type="common">Maria pastora</name>
    <name type="synonym">Diviner's sage</name>
    <dbReference type="NCBI Taxonomy" id="28513"/>
    <lineage>
        <taxon>Eukaryota</taxon>
        <taxon>Viridiplantae</taxon>
        <taxon>Streptophyta</taxon>
        <taxon>Embryophyta</taxon>
        <taxon>Tracheophyta</taxon>
        <taxon>Spermatophyta</taxon>
        <taxon>Magnoliopsida</taxon>
        <taxon>eudicotyledons</taxon>
        <taxon>Gunneridae</taxon>
        <taxon>Pentapetalae</taxon>
        <taxon>asterids</taxon>
        <taxon>lamiids</taxon>
        <taxon>Lamiales</taxon>
        <taxon>Lamiaceae</taxon>
        <taxon>Nepetoideae</taxon>
        <taxon>Mentheae</taxon>
        <taxon>Salviinae</taxon>
        <taxon>Salvia</taxon>
        <taxon>Salvia subgen. Calosphace</taxon>
    </lineage>
</organism>
<evidence type="ECO:0000313" key="3">
    <source>
        <dbReference type="Proteomes" id="UP001567538"/>
    </source>
</evidence>
<accession>A0ABD1GUL4</accession>
<evidence type="ECO:0000313" key="2">
    <source>
        <dbReference type="EMBL" id="KAL1547843.1"/>
    </source>
</evidence>
<name>A0ABD1GUL4_SALDI</name>
<comment type="similarity">
    <text evidence="1">Belongs to the LOR family.</text>
</comment>
<dbReference type="Gene3D" id="2.40.160.200">
    <property type="entry name" value="LURP1-related"/>
    <property type="match status" value="1"/>
</dbReference>
<sequence length="206" mass="22651">MATKTSVLPIVSKVYCAPSEVILAVRRRPNVANGGGFVVADAAQRVLFRVDGCGVIGKKDELILRDGDGNALLLIRRKGGTIEALSLTRKWKGFAYDFVGSEKLVFTLKEPNSCFSTQNRLQISVESKELCSYGSFEVHGDFPARACTIVSPMGDVVALIGVNKEMQRLMRTRDMYHVEIKAGFDQAFVFGVIAVLDYIYDGTTRC</sequence>
<dbReference type="EMBL" id="JBEAFC010000007">
    <property type="protein sequence ID" value="KAL1547843.1"/>
    <property type="molecule type" value="Genomic_DNA"/>
</dbReference>
<dbReference type="InterPro" id="IPR007612">
    <property type="entry name" value="LOR"/>
</dbReference>
<dbReference type="InterPro" id="IPR038595">
    <property type="entry name" value="LOR_sf"/>
</dbReference>